<feature type="region of interest" description="Disordered" evidence="1">
    <location>
        <begin position="1"/>
        <end position="47"/>
    </location>
</feature>
<feature type="compositionally biased region" description="Low complexity" evidence="1">
    <location>
        <begin position="211"/>
        <end position="221"/>
    </location>
</feature>
<protein>
    <submittedName>
        <fullName evidence="2">Uncharacterized protein</fullName>
    </submittedName>
</protein>
<evidence type="ECO:0000313" key="2">
    <source>
        <dbReference type="EMBL" id="TDQ50743.1"/>
    </source>
</evidence>
<evidence type="ECO:0000256" key="1">
    <source>
        <dbReference type="SAM" id="MobiDB-lite"/>
    </source>
</evidence>
<gene>
    <name evidence="2" type="ORF">EV190_11248</name>
</gene>
<feature type="compositionally biased region" description="Polar residues" evidence="1">
    <location>
        <begin position="1"/>
        <end position="32"/>
    </location>
</feature>
<evidence type="ECO:0000313" key="3">
    <source>
        <dbReference type="Proteomes" id="UP000295281"/>
    </source>
</evidence>
<proteinExistence type="predicted"/>
<keyword evidence="3" id="KW-1185">Reference proteome</keyword>
<organism evidence="2 3">
    <name type="scientific">Actinorugispora endophytica</name>
    <dbReference type="NCBI Taxonomy" id="1605990"/>
    <lineage>
        <taxon>Bacteria</taxon>
        <taxon>Bacillati</taxon>
        <taxon>Actinomycetota</taxon>
        <taxon>Actinomycetes</taxon>
        <taxon>Streptosporangiales</taxon>
        <taxon>Nocardiopsidaceae</taxon>
        <taxon>Actinorugispora</taxon>
    </lineage>
</organism>
<accession>A0A4R6UXT3</accession>
<feature type="compositionally biased region" description="Basic and acidic residues" evidence="1">
    <location>
        <begin position="183"/>
        <end position="195"/>
    </location>
</feature>
<comment type="caution">
    <text evidence="2">The sequence shown here is derived from an EMBL/GenBank/DDBJ whole genome shotgun (WGS) entry which is preliminary data.</text>
</comment>
<feature type="region of interest" description="Disordered" evidence="1">
    <location>
        <begin position="97"/>
        <end position="286"/>
    </location>
</feature>
<name>A0A4R6UXT3_9ACTN</name>
<feature type="compositionally biased region" description="Polar residues" evidence="1">
    <location>
        <begin position="170"/>
        <end position="180"/>
    </location>
</feature>
<dbReference type="EMBL" id="SNYN01000012">
    <property type="protein sequence ID" value="TDQ50743.1"/>
    <property type="molecule type" value="Genomic_DNA"/>
</dbReference>
<dbReference type="Proteomes" id="UP000295281">
    <property type="component" value="Unassembled WGS sequence"/>
</dbReference>
<feature type="compositionally biased region" description="Pro residues" evidence="1">
    <location>
        <begin position="152"/>
        <end position="161"/>
    </location>
</feature>
<reference evidence="2 3" key="1">
    <citation type="submission" date="2019-03" db="EMBL/GenBank/DDBJ databases">
        <title>Genomic Encyclopedia of Type Strains, Phase IV (KMG-IV): sequencing the most valuable type-strain genomes for metagenomic binning, comparative biology and taxonomic classification.</title>
        <authorList>
            <person name="Goeker M."/>
        </authorList>
    </citation>
    <scope>NUCLEOTIDE SEQUENCE [LARGE SCALE GENOMIC DNA]</scope>
    <source>
        <strain evidence="2 3">DSM 46770</strain>
    </source>
</reference>
<sequence>MSRGQITSGTNRCRGTFTNASRHAGSISTPLDSRSRTRASGPWEKSGVTEAVPVRHRFGVRLSHHHRDGCCPDRRSASLRPYRRPWVCHHRRACPQPFSCPSGDTPATVTSRTRSVRETILYRPSPPNRFEPRKTWEAGPLPARTRPRPDPDTLPPTPPAPHHQAQPRTTCPQGKPTTAPRSRLSEADPAPERHRAAPARNPTTAPPPTSPSTRPVDTVPAGPAPPAPTSPTRQQGVNAPPRNTPDQAGADRNHQTPKTPLHQARRHQTGPDPNRPKRPHREGWIT</sequence>
<dbReference type="AlphaFoldDB" id="A0A4R6UXT3"/>